<comment type="caution">
    <text evidence="1">The sequence shown here is derived from an EMBL/GenBank/DDBJ whole genome shotgun (WGS) entry which is preliminary data.</text>
</comment>
<evidence type="ECO:0000313" key="1">
    <source>
        <dbReference type="EMBL" id="MCI90799.1"/>
    </source>
</evidence>
<accession>A0A392VTL6</accession>
<dbReference type="GO" id="GO:0008641">
    <property type="term" value="F:ubiquitin-like modifier activating enzyme activity"/>
    <property type="evidence" value="ECO:0007669"/>
    <property type="project" value="InterPro"/>
</dbReference>
<feature type="non-terminal residue" evidence="1">
    <location>
        <position position="1"/>
    </location>
</feature>
<dbReference type="SUPFAM" id="SSF69572">
    <property type="entry name" value="Activating enzymes of the ubiquitin-like proteins"/>
    <property type="match status" value="1"/>
</dbReference>
<feature type="non-terminal residue" evidence="1">
    <location>
        <position position="69"/>
    </location>
</feature>
<dbReference type="AlphaFoldDB" id="A0A392VTL6"/>
<evidence type="ECO:0000313" key="2">
    <source>
        <dbReference type="Proteomes" id="UP000265520"/>
    </source>
</evidence>
<dbReference type="Gene3D" id="3.40.50.12550">
    <property type="entry name" value="Ubiquitin-activating enzyme E1, inactive adenylation domain, subdomain 2"/>
    <property type="match status" value="1"/>
</dbReference>
<proteinExistence type="predicted"/>
<sequence>FISELGRFPVPGVEDDAQKLITIAKNMNDSSGDNKLNDINPKLLRQFAIGARAVLNPMAAMFGGIVGQE</sequence>
<reference evidence="1 2" key="1">
    <citation type="journal article" date="2018" name="Front. Plant Sci.">
        <title>Red Clover (Trifolium pratense) and Zigzag Clover (T. medium) - A Picture of Genomic Similarities and Differences.</title>
        <authorList>
            <person name="Dluhosova J."/>
            <person name="Istvanek J."/>
            <person name="Nedelnik J."/>
            <person name="Repkova J."/>
        </authorList>
    </citation>
    <scope>NUCLEOTIDE SEQUENCE [LARGE SCALE GENOMIC DNA]</scope>
    <source>
        <strain evidence="2">cv. 10/8</strain>
        <tissue evidence="1">Leaf</tissue>
    </source>
</reference>
<dbReference type="Proteomes" id="UP000265520">
    <property type="component" value="Unassembled WGS sequence"/>
</dbReference>
<name>A0A392VTL6_9FABA</name>
<dbReference type="InterPro" id="IPR035985">
    <property type="entry name" value="Ubiquitin-activating_enz"/>
</dbReference>
<keyword evidence="2" id="KW-1185">Reference proteome</keyword>
<organism evidence="1 2">
    <name type="scientific">Trifolium medium</name>
    <dbReference type="NCBI Taxonomy" id="97028"/>
    <lineage>
        <taxon>Eukaryota</taxon>
        <taxon>Viridiplantae</taxon>
        <taxon>Streptophyta</taxon>
        <taxon>Embryophyta</taxon>
        <taxon>Tracheophyta</taxon>
        <taxon>Spermatophyta</taxon>
        <taxon>Magnoliopsida</taxon>
        <taxon>eudicotyledons</taxon>
        <taxon>Gunneridae</taxon>
        <taxon>Pentapetalae</taxon>
        <taxon>rosids</taxon>
        <taxon>fabids</taxon>
        <taxon>Fabales</taxon>
        <taxon>Fabaceae</taxon>
        <taxon>Papilionoideae</taxon>
        <taxon>50 kb inversion clade</taxon>
        <taxon>NPAAA clade</taxon>
        <taxon>Hologalegina</taxon>
        <taxon>IRL clade</taxon>
        <taxon>Trifolieae</taxon>
        <taxon>Trifolium</taxon>
    </lineage>
</organism>
<protein>
    <submittedName>
        <fullName evidence="1">Ubiquitin-activating enzyme E1 1-like</fullName>
    </submittedName>
</protein>
<dbReference type="EMBL" id="LXQA011254486">
    <property type="protein sequence ID" value="MCI90799.1"/>
    <property type="molecule type" value="Genomic_DNA"/>
</dbReference>